<dbReference type="InterPro" id="IPR047057">
    <property type="entry name" value="MerR_fam"/>
</dbReference>
<evidence type="ECO:0000313" key="4">
    <source>
        <dbReference type="Proteomes" id="UP001596306"/>
    </source>
</evidence>
<dbReference type="RefSeq" id="WP_386729468.1">
    <property type="nucleotide sequence ID" value="NZ_JBHSTP010000001.1"/>
</dbReference>
<reference evidence="4" key="1">
    <citation type="journal article" date="2019" name="Int. J. Syst. Evol. Microbiol.">
        <title>The Global Catalogue of Microorganisms (GCM) 10K type strain sequencing project: providing services to taxonomists for standard genome sequencing and annotation.</title>
        <authorList>
            <consortium name="The Broad Institute Genomics Platform"/>
            <consortium name="The Broad Institute Genome Sequencing Center for Infectious Disease"/>
            <person name="Wu L."/>
            <person name="Ma J."/>
        </authorList>
    </citation>
    <scope>NUCLEOTIDE SEQUENCE [LARGE SCALE GENOMIC DNA]</scope>
    <source>
        <strain evidence="4">CCUG 43304</strain>
    </source>
</reference>
<comment type="caution">
    <text evidence="3">The sequence shown here is derived from an EMBL/GenBank/DDBJ whole genome shotgun (WGS) entry which is preliminary data.</text>
</comment>
<organism evidence="3 4">
    <name type="scientific">Luethyella okanaganae</name>
    <dbReference type="NCBI Taxonomy" id="69372"/>
    <lineage>
        <taxon>Bacteria</taxon>
        <taxon>Bacillati</taxon>
        <taxon>Actinomycetota</taxon>
        <taxon>Actinomycetes</taxon>
        <taxon>Micrococcales</taxon>
        <taxon>Microbacteriaceae</taxon>
        <taxon>Luethyella</taxon>
    </lineage>
</organism>
<dbReference type="PROSITE" id="PS50937">
    <property type="entry name" value="HTH_MERR_2"/>
    <property type="match status" value="1"/>
</dbReference>
<feature type="domain" description="HTH merR-type" evidence="2">
    <location>
        <begin position="9"/>
        <end position="79"/>
    </location>
</feature>
<keyword evidence="1" id="KW-0238">DNA-binding</keyword>
<dbReference type="InterPro" id="IPR009061">
    <property type="entry name" value="DNA-bd_dom_put_sf"/>
</dbReference>
<evidence type="ECO:0000259" key="2">
    <source>
        <dbReference type="PROSITE" id="PS50937"/>
    </source>
</evidence>
<dbReference type="SMART" id="SM00422">
    <property type="entry name" value="HTH_MERR"/>
    <property type="match status" value="1"/>
</dbReference>
<dbReference type="PANTHER" id="PTHR30204:SF98">
    <property type="entry name" value="HTH-TYPE TRANSCRIPTIONAL REGULATOR ADHR"/>
    <property type="match status" value="1"/>
</dbReference>
<proteinExistence type="predicted"/>
<dbReference type="Proteomes" id="UP001596306">
    <property type="component" value="Unassembled WGS sequence"/>
</dbReference>
<sequence>MPPSTTSDAFSIGEVADLTGLSVHALRYYERQQLLVGPLRRSTGGRRIYAQIDVDWLLICVKLRESGMPLAELKRFASLVREGPGNEEHRLRILDEHRNRVDAQIRALEECRTVIEWKVGVYADHVREGTTEGLWDPTTQSSPAGTKTAVNKVLASSA</sequence>
<dbReference type="Pfam" id="PF13411">
    <property type="entry name" value="MerR_1"/>
    <property type="match status" value="1"/>
</dbReference>
<dbReference type="PROSITE" id="PS00552">
    <property type="entry name" value="HTH_MERR_1"/>
    <property type="match status" value="1"/>
</dbReference>
<evidence type="ECO:0000313" key="3">
    <source>
        <dbReference type="EMBL" id="MFC6355940.1"/>
    </source>
</evidence>
<dbReference type="PANTHER" id="PTHR30204">
    <property type="entry name" value="REDOX-CYCLING DRUG-SENSING TRANSCRIPTIONAL ACTIVATOR SOXR"/>
    <property type="match status" value="1"/>
</dbReference>
<dbReference type="EMBL" id="JBHSTP010000001">
    <property type="protein sequence ID" value="MFC6355940.1"/>
    <property type="molecule type" value="Genomic_DNA"/>
</dbReference>
<keyword evidence="4" id="KW-1185">Reference proteome</keyword>
<dbReference type="Gene3D" id="1.10.1660.10">
    <property type="match status" value="1"/>
</dbReference>
<gene>
    <name evidence="3" type="ORF">ACFQB0_07450</name>
</gene>
<accession>A0ABW1VEP0</accession>
<dbReference type="InterPro" id="IPR000551">
    <property type="entry name" value="MerR-type_HTH_dom"/>
</dbReference>
<evidence type="ECO:0000256" key="1">
    <source>
        <dbReference type="ARBA" id="ARBA00023125"/>
    </source>
</evidence>
<name>A0ABW1VEP0_9MICO</name>
<dbReference type="CDD" id="cd01109">
    <property type="entry name" value="HTH_YyaN"/>
    <property type="match status" value="1"/>
</dbReference>
<dbReference type="SUPFAM" id="SSF46955">
    <property type="entry name" value="Putative DNA-binding domain"/>
    <property type="match status" value="1"/>
</dbReference>
<protein>
    <submittedName>
        <fullName evidence="3">MerR family transcriptional regulator</fullName>
    </submittedName>
</protein>